<dbReference type="RefSeq" id="WP_068848375.1">
    <property type="nucleotide sequence ID" value="NZ_LYDR01000108.1"/>
</dbReference>
<dbReference type="OrthoDB" id="8911044at2"/>
<dbReference type="EMBL" id="LYDR01000108">
    <property type="protein sequence ID" value="ODA30555.1"/>
    <property type="molecule type" value="Genomic_DNA"/>
</dbReference>
<protein>
    <submittedName>
        <fullName evidence="1">Uncharacterized protein</fullName>
    </submittedName>
</protein>
<name>A0A1C3EBE5_9PLAN</name>
<dbReference type="STRING" id="1841610.A6X21_05875"/>
<organism evidence="1 2">
    <name type="scientific">Planctopirus hydrillae</name>
    <dbReference type="NCBI Taxonomy" id="1841610"/>
    <lineage>
        <taxon>Bacteria</taxon>
        <taxon>Pseudomonadati</taxon>
        <taxon>Planctomycetota</taxon>
        <taxon>Planctomycetia</taxon>
        <taxon>Planctomycetales</taxon>
        <taxon>Planctomycetaceae</taxon>
        <taxon>Planctopirus</taxon>
    </lineage>
</organism>
<accession>A0A1C3EBE5</accession>
<keyword evidence="2" id="KW-1185">Reference proteome</keyword>
<gene>
    <name evidence="1" type="ORF">A6X21_05875</name>
</gene>
<comment type="caution">
    <text evidence="1">The sequence shown here is derived from an EMBL/GenBank/DDBJ whole genome shotgun (WGS) entry which is preliminary data.</text>
</comment>
<dbReference type="Proteomes" id="UP000094828">
    <property type="component" value="Unassembled WGS sequence"/>
</dbReference>
<dbReference type="AlphaFoldDB" id="A0A1C3EBE5"/>
<sequence>MFLRFETHGRHAETGLKVGVFHVAYELLDADHLESLERREIRLVLDWFTEHLPIPQRLACSRRPGAHSCGVCWFKSTAARHVSQVRYLAILLRQQQIAVIERKATNPGYIAYEDDFQVVAEPFAEISRR</sequence>
<reference evidence="1 2" key="1">
    <citation type="submission" date="2016-05" db="EMBL/GenBank/DDBJ databases">
        <title>Genomic and physiological characterization of Planctopirus sp. isolated from fresh water lake.</title>
        <authorList>
            <person name="Subhash Y."/>
            <person name="Ramana C."/>
        </authorList>
    </citation>
    <scope>NUCLEOTIDE SEQUENCE [LARGE SCALE GENOMIC DNA]</scope>
    <source>
        <strain evidence="1 2">JC280</strain>
    </source>
</reference>
<evidence type="ECO:0000313" key="2">
    <source>
        <dbReference type="Proteomes" id="UP000094828"/>
    </source>
</evidence>
<proteinExistence type="predicted"/>
<evidence type="ECO:0000313" key="1">
    <source>
        <dbReference type="EMBL" id="ODA30555.1"/>
    </source>
</evidence>